<dbReference type="VEuPathDB" id="FungiDB:C7_01350C_A"/>
<comment type="subcellular location">
    <subcellularLocation>
        <location evidence="1">Mitochondrion</location>
    </subcellularLocation>
</comment>
<accession>A0A1D8PQT7</accession>
<evidence type="ECO:0000313" key="6">
    <source>
        <dbReference type="CGD" id="CAL0000201892"/>
    </source>
</evidence>
<dbReference type="FunCoup" id="A0A1D8PQT7">
    <property type="interactions" value="320"/>
</dbReference>
<evidence type="ECO:0000256" key="3">
    <source>
        <dbReference type="ARBA" id="ARBA00022946"/>
    </source>
</evidence>
<dbReference type="GO" id="GO:0051082">
    <property type="term" value="F:unfolded protein binding"/>
    <property type="evidence" value="ECO:0007669"/>
    <property type="project" value="EnsemblFungi"/>
</dbReference>
<feature type="region of interest" description="Disordered" evidence="5">
    <location>
        <begin position="27"/>
        <end position="49"/>
    </location>
</feature>
<reference evidence="7 8" key="2">
    <citation type="journal article" date="2007" name="Genome Biol.">
        <title>Assembly of the Candida albicans genome into sixteen supercontigs aligned on the eight chromosomes.</title>
        <authorList>
            <person name="van het Hoog M."/>
            <person name="Rast T.J."/>
            <person name="Martchenko M."/>
            <person name="Grindle S."/>
            <person name="Dignard D."/>
            <person name="Hogues H."/>
            <person name="Cuomo C."/>
            <person name="Berriman M."/>
            <person name="Scherer S."/>
            <person name="Magee B.B."/>
            <person name="Whiteway M."/>
            <person name="Chibana H."/>
            <person name="Nantel A."/>
            <person name="Magee P.T."/>
        </authorList>
    </citation>
    <scope>GENOME REANNOTATION</scope>
    <source>
        <strain evidence="8">SC5314 / ATCC MYA-2876</strain>
    </source>
</reference>
<dbReference type="PANTHER" id="PTHR13126">
    <property type="entry name" value="CHAPERONE ATP11"/>
    <property type="match status" value="1"/>
</dbReference>
<dbReference type="RefSeq" id="XP_712487.1">
    <property type="nucleotide sequence ID" value="XM_707394.1"/>
</dbReference>
<keyword evidence="8" id="KW-1185">Reference proteome</keyword>
<evidence type="ECO:0000256" key="1">
    <source>
        <dbReference type="ARBA" id="ARBA00004173"/>
    </source>
</evidence>
<sequence>MLSRTVLRTLKPLNIVSITPRCQLLRFNSSKSTPNNNNNSNNSNPGQLDINDEIFKKYSQQLQKKARELGIPLNELRIKFQDKIEKVKLELGGIDPTEELKQFFEHEKQKKQQNQNDNDDGTIKIRGIKDRDAPKLPYKVLDNYINLSKAKELPRDDIIKIWTARFINNDRALHAILTHLQFAQLYTNAFKYPQFVLPLPKPQQDGYELEFVQWQFVGPNTINCMFTTLAEYKLHGEYASPHTTLTFHLELAQDKDLVLMNGFNNKESGISMDEAHLLVVMLQRFYSGKNPQMTQLLHEFNKGNAEFDIDALIKQATSV</sequence>
<gene>
    <name evidence="7" type="ordered locus">CAALFM_C701350CA</name>
    <name evidence="6" type="ordered locus">orf19.6916</name>
</gene>
<dbReference type="PANTHER" id="PTHR13126:SF0">
    <property type="entry name" value="ATP SYNTHASE MITOCHONDRIAL F1 COMPLEX ASSEMBLY FACTOR 1"/>
    <property type="match status" value="1"/>
</dbReference>
<keyword evidence="4" id="KW-0496">Mitochondrion</keyword>
<dbReference type="SMR" id="A0A1D8PQT7"/>
<dbReference type="STRING" id="237561.A0A1D8PQT7"/>
<dbReference type="GO" id="GO:0033615">
    <property type="term" value="P:mitochondrial proton-transporting ATP synthase complex assembly"/>
    <property type="evidence" value="ECO:0000318"/>
    <property type="project" value="GO_Central"/>
</dbReference>
<organism evidence="7 8">
    <name type="scientific">Candida albicans (strain SC5314 / ATCC MYA-2876)</name>
    <name type="common">Yeast</name>
    <dbReference type="NCBI Taxonomy" id="237561"/>
    <lineage>
        <taxon>Eukaryota</taxon>
        <taxon>Fungi</taxon>
        <taxon>Dikarya</taxon>
        <taxon>Ascomycota</taxon>
        <taxon>Saccharomycotina</taxon>
        <taxon>Pichiomycetes</taxon>
        <taxon>Debaryomycetaceae</taxon>
        <taxon>Candida/Lodderomyces clade</taxon>
        <taxon>Candida</taxon>
    </lineage>
</organism>
<keyword evidence="3" id="KW-0809">Transit peptide</keyword>
<reference evidence="7 8" key="3">
    <citation type="journal article" date="2013" name="Genome Biol.">
        <title>Assembly of a phased diploid Candida albicans genome facilitates allele-specific measurements and provides a simple model for repeat and indel structure.</title>
        <authorList>
            <person name="Muzzey D."/>
            <person name="Schwartz K."/>
            <person name="Weissman J.S."/>
            <person name="Sherlock G."/>
        </authorList>
    </citation>
    <scope>NUCLEOTIDE SEQUENCE [LARGE SCALE GENOMIC DNA]</scope>
    <source>
        <strain evidence="8">SC5314 / ATCC MYA-2876</strain>
    </source>
</reference>
<dbReference type="KEGG" id="cal:CAALFM_C701350CA"/>
<name>A0A1D8PQT7_CANAL</name>
<dbReference type="OMA" id="FLQWGFH"/>
<dbReference type="eggNOG" id="KOG3281">
    <property type="taxonomic scope" value="Eukaryota"/>
</dbReference>
<dbReference type="InterPro" id="IPR010591">
    <property type="entry name" value="ATP11"/>
</dbReference>
<dbReference type="AlphaFoldDB" id="A0A1D8PQT7"/>
<evidence type="ECO:0000256" key="4">
    <source>
        <dbReference type="ARBA" id="ARBA00023128"/>
    </source>
</evidence>
<dbReference type="CGD" id="CAL0000201892">
    <property type="gene designation" value="orf19.6916"/>
</dbReference>
<dbReference type="OrthoDB" id="16535at2759"/>
<evidence type="ECO:0000313" key="8">
    <source>
        <dbReference type="Proteomes" id="UP000000559"/>
    </source>
</evidence>
<dbReference type="GO" id="GO:0005739">
    <property type="term" value="C:mitochondrion"/>
    <property type="evidence" value="ECO:0000318"/>
    <property type="project" value="GO_Central"/>
</dbReference>
<evidence type="ECO:0000256" key="2">
    <source>
        <dbReference type="ARBA" id="ARBA00009116"/>
    </source>
</evidence>
<dbReference type="Proteomes" id="UP000000559">
    <property type="component" value="Chromosome 7"/>
</dbReference>
<evidence type="ECO:0000256" key="5">
    <source>
        <dbReference type="SAM" id="MobiDB-lite"/>
    </source>
</evidence>
<reference evidence="7 8" key="1">
    <citation type="journal article" date="2004" name="Proc. Natl. Acad. Sci. U.S.A.">
        <title>The diploid genome sequence of Candida albicans.</title>
        <authorList>
            <person name="Jones T."/>
            <person name="Federspiel N.A."/>
            <person name="Chibana H."/>
            <person name="Dungan J."/>
            <person name="Kalman S."/>
            <person name="Magee B.B."/>
            <person name="Newport G."/>
            <person name="Thorstenson Y.R."/>
            <person name="Agabian N."/>
            <person name="Magee P.T."/>
            <person name="Davis R.W."/>
            <person name="Scherer S."/>
        </authorList>
    </citation>
    <scope>NUCLEOTIDE SEQUENCE [LARGE SCALE GENOMIC DNA]</scope>
    <source>
        <strain evidence="8">SC5314 / ATCC MYA-2876</strain>
    </source>
</reference>
<dbReference type="InParanoid" id="A0A1D8PQT7"/>
<evidence type="ECO:0000313" key="7">
    <source>
        <dbReference type="EMBL" id="AOW30502.1"/>
    </source>
</evidence>
<protein>
    <recommendedName>
        <fullName evidence="9">Protein ATP11, mitochondrial</fullName>
    </recommendedName>
</protein>
<evidence type="ECO:0008006" key="9">
    <source>
        <dbReference type="Google" id="ProtNLM"/>
    </source>
</evidence>
<dbReference type="GeneID" id="3645899"/>
<dbReference type="EMBL" id="CP017629">
    <property type="protein sequence ID" value="AOW30502.1"/>
    <property type="molecule type" value="Genomic_DNA"/>
</dbReference>
<dbReference type="Pfam" id="PF06644">
    <property type="entry name" value="ATP11"/>
    <property type="match status" value="1"/>
</dbReference>
<proteinExistence type="inferred from homology"/>
<dbReference type="GO" id="GO:0005759">
    <property type="term" value="C:mitochondrial matrix"/>
    <property type="evidence" value="ECO:0007669"/>
    <property type="project" value="EnsemblFungi"/>
</dbReference>
<comment type="similarity">
    <text evidence="2">Belongs to the ATP11 family.</text>
</comment>
<feature type="compositionally biased region" description="Low complexity" evidence="5">
    <location>
        <begin position="28"/>
        <end position="44"/>
    </location>
</feature>